<dbReference type="Gene3D" id="3.40.50.150">
    <property type="entry name" value="Vaccinia Virus protein VP39"/>
    <property type="match status" value="1"/>
</dbReference>
<dbReference type="InterPro" id="IPR029063">
    <property type="entry name" value="SAM-dependent_MTases_sf"/>
</dbReference>
<evidence type="ECO:0000259" key="5">
    <source>
        <dbReference type="Pfam" id="PF00891"/>
    </source>
</evidence>
<dbReference type="PANTHER" id="PTHR43712:SF2">
    <property type="entry name" value="O-METHYLTRANSFERASE CICE"/>
    <property type="match status" value="1"/>
</dbReference>
<dbReference type="InterPro" id="IPR012967">
    <property type="entry name" value="COMT_dimerisation"/>
</dbReference>
<evidence type="ECO:0000256" key="1">
    <source>
        <dbReference type="ARBA" id="ARBA00022603"/>
    </source>
</evidence>
<evidence type="ECO:0000256" key="2">
    <source>
        <dbReference type="ARBA" id="ARBA00022679"/>
    </source>
</evidence>
<sequence>MSGKAQEAAGLPPGDDKRVYDAYIAGRQSAAMAVAVRAGLFDLLAHAEKEADAGEDFEGLSADDLQSEMKWSARGTHSMLGALHAMGLIQHAPRGYRATAEALRSLTRDTPGSLRGLIDMEVDHFLSPKALQEALQEDGSSVYGGEDPWEAHEKDPAKARAFTEAMHSVSERPAAGFADHVDLSKTRRLLDVGGGSGALSIALAHVNPGLECVVWDIAAVRPLAEEYVAKAGLTDRVTAEVGDMFADRYPEGYDAILFSQILHDWNYETGAELLRKAFEALPSGGQVLVHEKLIEDEDSDGKVPLANVLVSLDMLVWTEGQQYGVAELKKALRTAGFSHVKRRKTTGYWSAVSGVKP</sequence>
<reference evidence="7 8" key="1">
    <citation type="submission" date="2019-02" db="EMBL/GenBank/DDBJ databases">
        <title>Deep-cultivation of Planctomycetes and their phenomic and genomic characterization uncovers novel biology.</title>
        <authorList>
            <person name="Wiegand S."/>
            <person name="Jogler M."/>
            <person name="Boedeker C."/>
            <person name="Pinto D."/>
            <person name="Vollmers J."/>
            <person name="Rivas-Marin E."/>
            <person name="Kohn T."/>
            <person name="Peeters S.H."/>
            <person name="Heuer A."/>
            <person name="Rast P."/>
            <person name="Oberbeckmann S."/>
            <person name="Bunk B."/>
            <person name="Jeske O."/>
            <person name="Meyerdierks A."/>
            <person name="Storesund J.E."/>
            <person name="Kallscheuer N."/>
            <person name="Luecker S."/>
            <person name="Lage O.M."/>
            <person name="Pohl T."/>
            <person name="Merkel B.J."/>
            <person name="Hornburger P."/>
            <person name="Mueller R.-W."/>
            <person name="Bruemmer F."/>
            <person name="Labrenz M."/>
            <person name="Spormann A.M."/>
            <person name="Op den Camp H."/>
            <person name="Overmann J."/>
            <person name="Amann R."/>
            <person name="Jetten M.S.M."/>
            <person name="Mascher T."/>
            <person name="Medema M.H."/>
            <person name="Devos D.P."/>
            <person name="Kaster A.-K."/>
            <person name="Ovreas L."/>
            <person name="Rohde M."/>
            <person name="Galperin M.Y."/>
            <person name="Jogler C."/>
        </authorList>
    </citation>
    <scope>NUCLEOTIDE SEQUENCE [LARGE SCALE GENOMIC DNA]</scope>
    <source>
        <strain evidence="7 8">Poly30</strain>
    </source>
</reference>
<dbReference type="InterPro" id="IPR036388">
    <property type="entry name" value="WH-like_DNA-bd_sf"/>
</dbReference>
<dbReference type="SUPFAM" id="SSF53335">
    <property type="entry name" value="S-adenosyl-L-methionine-dependent methyltransferases"/>
    <property type="match status" value="1"/>
</dbReference>
<dbReference type="EC" id="2.1.1.-" evidence="7"/>
<dbReference type="PANTHER" id="PTHR43712">
    <property type="entry name" value="PUTATIVE (AFU_ORTHOLOGUE AFUA_4G14580)-RELATED"/>
    <property type="match status" value="1"/>
</dbReference>
<dbReference type="Pfam" id="PF08100">
    <property type="entry name" value="Dimerisation"/>
    <property type="match status" value="1"/>
</dbReference>
<dbReference type="AlphaFoldDB" id="A0A518EXB5"/>
<dbReference type="CDD" id="cd02440">
    <property type="entry name" value="AdoMet_MTases"/>
    <property type="match status" value="1"/>
</dbReference>
<dbReference type="GO" id="GO:0032259">
    <property type="term" value="P:methylation"/>
    <property type="evidence" value="ECO:0007669"/>
    <property type="project" value="UniProtKB-KW"/>
</dbReference>
<keyword evidence="2 7" id="KW-0808">Transferase</keyword>
<keyword evidence="8" id="KW-1185">Reference proteome</keyword>
<protein>
    <submittedName>
        <fullName evidence="7">Multifunctional cyclase-dehydratase-3-O-methyl transferase TcmN</fullName>
        <ecNumber evidence="7">2.1.1.-</ecNumber>
    </submittedName>
</protein>
<dbReference type="InterPro" id="IPR001077">
    <property type="entry name" value="COMT_C"/>
</dbReference>
<keyword evidence="1 7" id="KW-0489">Methyltransferase</keyword>
<feature type="domain" description="O-methyltransferase C-terminal" evidence="5">
    <location>
        <begin position="133"/>
        <end position="338"/>
    </location>
</feature>
<dbReference type="PROSITE" id="PS51683">
    <property type="entry name" value="SAM_OMT_II"/>
    <property type="match status" value="1"/>
</dbReference>
<dbReference type="PIRSF" id="PIRSF005739">
    <property type="entry name" value="O-mtase"/>
    <property type="match status" value="1"/>
</dbReference>
<keyword evidence="3" id="KW-0949">S-adenosyl-L-methionine</keyword>
<feature type="domain" description="O-methyltransferase dimerisation" evidence="6">
    <location>
        <begin position="28"/>
        <end position="102"/>
    </location>
</feature>
<organism evidence="7 8">
    <name type="scientific">Saltatorellus ferox</name>
    <dbReference type="NCBI Taxonomy" id="2528018"/>
    <lineage>
        <taxon>Bacteria</taxon>
        <taxon>Pseudomonadati</taxon>
        <taxon>Planctomycetota</taxon>
        <taxon>Planctomycetia</taxon>
        <taxon>Planctomycetia incertae sedis</taxon>
        <taxon>Saltatorellus</taxon>
    </lineage>
</organism>
<dbReference type="GO" id="GO:0046983">
    <property type="term" value="F:protein dimerization activity"/>
    <property type="evidence" value="ECO:0007669"/>
    <property type="project" value="InterPro"/>
</dbReference>
<evidence type="ECO:0000256" key="3">
    <source>
        <dbReference type="ARBA" id="ARBA00022691"/>
    </source>
</evidence>
<dbReference type="EMBL" id="CP036434">
    <property type="protein sequence ID" value="QDV08711.1"/>
    <property type="molecule type" value="Genomic_DNA"/>
</dbReference>
<dbReference type="InterPro" id="IPR016461">
    <property type="entry name" value="COMT-like"/>
</dbReference>
<evidence type="ECO:0000313" key="8">
    <source>
        <dbReference type="Proteomes" id="UP000320390"/>
    </source>
</evidence>
<dbReference type="GO" id="GO:0008171">
    <property type="term" value="F:O-methyltransferase activity"/>
    <property type="evidence" value="ECO:0007669"/>
    <property type="project" value="InterPro"/>
</dbReference>
<name>A0A518EXB5_9BACT</name>
<feature type="active site" description="Proton acceptor" evidence="4">
    <location>
        <position position="263"/>
    </location>
</feature>
<dbReference type="Proteomes" id="UP000320390">
    <property type="component" value="Chromosome"/>
</dbReference>
<evidence type="ECO:0000259" key="6">
    <source>
        <dbReference type="Pfam" id="PF08100"/>
    </source>
</evidence>
<accession>A0A518EXB5</accession>
<dbReference type="Pfam" id="PF00891">
    <property type="entry name" value="Methyltransf_2"/>
    <property type="match status" value="1"/>
</dbReference>
<dbReference type="OrthoDB" id="9766840at2"/>
<dbReference type="RefSeq" id="WP_145201860.1">
    <property type="nucleotide sequence ID" value="NZ_CP036434.1"/>
</dbReference>
<gene>
    <name evidence="7" type="primary">tcmN</name>
    <name evidence="7" type="ORF">Poly30_42640</name>
</gene>
<evidence type="ECO:0000313" key="7">
    <source>
        <dbReference type="EMBL" id="QDV08711.1"/>
    </source>
</evidence>
<evidence type="ECO:0000256" key="4">
    <source>
        <dbReference type="PIRSR" id="PIRSR005739-1"/>
    </source>
</evidence>
<proteinExistence type="predicted"/>
<dbReference type="Gene3D" id="1.10.10.10">
    <property type="entry name" value="Winged helix-like DNA-binding domain superfamily/Winged helix DNA-binding domain"/>
    <property type="match status" value="1"/>
</dbReference>